<dbReference type="GO" id="GO:0006083">
    <property type="term" value="P:acetate metabolic process"/>
    <property type="evidence" value="ECO:0007669"/>
    <property type="project" value="InterPro"/>
</dbReference>
<dbReference type="Pfam" id="PF13336">
    <property type="entry name" value="AcetylCoA_hyd_C"/>
    <property type="match status" value="1"/>
</dbReference>
<dbReference type="Gene3D" id="3.40.1080.20">
    <property type="entry name" value="Acetyl-CoA hydrolase/transferase C-terminal domain"/>
    <property type="match status" value="1"/>
</dbReference>
<dbReference type="InterPro" id="IPR026888">
    <property type="entry name" value="AcetylCoA_hyd_C"/>
</dbReference>
<dbReference type="RefSeq" id="WP_240311445.1">
    <property type="nucleotide sequence ID" value="NZ_CP022415.1"/>
</dbReference>
<sequence length="604" mass="66378">MVDKTAADRIALDIIERTGGDIRLALPLGLGKPVTLLNALTRAVAERSDVQLSILTALTLERPDMSGGMARRFLAPAEDRLSGQYPQVAYAQMMRDGTLPDNIEVSEFFMQAGRWLSQPLAQRRYIAANYTHALDVLRRWKPNVLMQLLAPVNADTLSLSCNTDITVDLLRDRRAGKQEFIVVGEVNTTLPAMSGPEAVIDRAEVQILLEEGPQFELFSVVKRPVGHAEHAIGLHVARLIRDGGTLQIGIGAIGDAVAHALILRHAGKTLGIQRKTPFAQDGFDEDGAFDTGLYVVTEMLVDGILQLFEAGIVRREVDGVAIHAGFFVDCREFYARLRNLSDEDRKRIRMMPVSFTNQLYGNERAKRAARTDARFVNAAMKVTVLGGVTSDINSSGQEVSGIGGQFNFIEQAFTLEGARSIITLPATRVKAGKTTSNIVWSHPHESVPRAYRDIVVTEYGIADLRGVRDEVAIARMVRIADSRFQDGLVEQAKKADKLAQDFEIPDGWRCNTPRQLEDWLLPFAMPAFPFGTDFDAIEQRLLPALDLLSKTQGDRSGMVRLIVAGLGAGKGNGDCLNRMNLGSPRTIRAWVEALALKGALRQTD</sequence>
<dbReference type="Proteomes" id="UP000199754">
    <property type="component" value="Chromosome"/>
</dbReference>
<dbReference type="PANTHER" id="PTHR21432:SF20">
    <property type="entry name" value="ACETYL-COA HYDROLASE"/>
    <property type="match status" value="1"/>
</dbReference>
<dbReference type="AlphaFoldDB" id="A0A221JVS1"/>
<dbReference type="KEGG" id="spse:SULPSESMR1_00008"/>
<keyword evidence="2" id="KW-0808">Transferase</keyword>
<accession>A0A221JVS1</accession>
<dbReference type="InterPro" id="IPR037171">
    <property type="entry name" value="NagB/RpiA_transferase-like"/>
</dbReference>
<dbReference type="EMBL" id="CP022415">
    <property type="protein sequence ID" value="ASM70849.1"/>
    <property type="molecule type" value="Genomic_DNA"/>
</dbReference>
<reference evidence="2 3" key="1">
    <citation type="submission" date="2017-07" db="EMBL/GenBank/DDBJ databases">
        <title>Genome Sequence of Sulfitobacter pseudonitzschiae Strain SMR1 Isolated from a culture of the Diatom Skeletonema marinoi.</title>
        <authorList>
            <person name="Topel M."/>
            <person name="Pinder M.I.M."/>
            <person name="Johansson O.N."/>
            <person name="Kourtchenko O."/>
            <person name="Godhe A."/>
            <person name="Clarke A.K."/>
        </authorList>
    </citation>
    <scope>NUCLEOTIDE SEQUENCE [LARGE SCALE GENOMIC DNA]</scope>
    <source>
        <strain evidence="2 3">SMR1</strain>
    </source>
</reference>
<organism evidence="2 3">
    <name type="scientific">Pseudosulfitobacter pseudonitzschiae</name>
    <dbReference type="NCBI Taxonomy" id="1402135"/>
    <lineage>
        <taxon>Bacteria</taxon>
        <taxon>Pseudomonadati</taxon>
        <taxon>Pseudomonadota</taxon>
        <taxon>Alphaproteobacteria</taxon>
        <taxon>Rhodobacterales</taxon>
        <taxon>Roseobacteraceae</taxon>
        <taxon>Pseudosulfitobacter</taxon>
    </lineage>
</organism>
<evidence type="ECO:0000313" key="3">
    <source>
        <dbReference type="Proteomes" id="UP000199754"/>
    </source>
</evidence>
<gene>
    <name evidence="2" type="ORF">SULPSESMR1_00008</name>
</gene>
<protein>
    <submittedName>
        <fullName evidence="2">4-hydroxybutyrate CoA-transferase</fullName>
    </submittedName>
</protein>
<dbReference type="GO" id="GO:0008775">
    <property type="term" value="F:acetate CoA-transferase activity"/>
    <property type="evidence" value="ECO:0007669"/>
    <property type="project" value="InterPro"/>
</dbReference>
<dbReference type="SUPFAM" id="SSF100950">
    <property type="entry name" value="NagB/RpiA/CoA transferase-like"/>
    <property type="match status" value="1"/>
</dbReference>
<dbReference type="InterPro" id="IPR046433">
    <property type="entry name" value="ActCoA_hydro"/>
</dbReference>
<dbReference type="STRING" id="1402135.SAMN05444149_106138"/>
<dbReference type="Gene3D" id="3.30.750.70">
    <property type="entry name" value="4-hydroxybutyrate coenzyme like domains"/>
    <property type="match status" value="1"/>
</dbReference>
<keyword evidence="3" id="KW-1185">Reference proteome</keyword>
<evidence type="ECO:0000313" key="2">
    <source>
        <dbReference type="EMBL" id="ASM70849.1"/>
    </source>
</evidence>
<dbReference type="Gene3D" id="3.40.1080.10">
    <property type="entry name" value="Glutaconate Coenzyme A-transferase"/>
    <property type="match status" value="1"/>
</dbReference>
<feature type="domain" description="Acetyl-CoA hydrolase/transferase C-terminal" evidence="1">
    <location>
        <begin position="333"/>
        <end position="492"/>
    </location>
</feature>
<dbReference type="PANTHER" id="PTHR21432">
    <property type="entry name" value="ACETYL-COA HYDROLASE-RELATED"/>
    <property type="match status" value="1"/>
</dbReference>
<evidence type="ECO:0000259" key="1">
    <source>
        <dbReference type="Pfam" id="PF13336"/>
    </source>
</evidence>
<name>A0A221JVS1_9RHOB</name>
<proteinExistence type="predicted"/>
<dbReference type="InterPro" id="IPR038460">
    <property type="entry name" value="AcetylCoA_hyd_C_sf"/>
</dbReference>